<comment type="function">
    <text evidence="2">Binds to DNA and alters its conformation. May be involved in regulation of gene expression, nucleoid organization and DNA protection.</text>
</comment>
<evidence type="ECO:0000256" key="1">
    <source>
        <dbReference type="ARBA" id="ARBA00023125"/>
    </source>
</evidence>
<organism evidence="3 4">
    <name type="scientific">Fibrella forsythiae</name>
    <dbReference type="NCBI Taxonomy" id="2817061"/>
    <lineage>
        <taxon>Bacteria</taxon>
        <taxon>Pseudomonadati</taxon>
        <taxon>Bacteroidota</taxon>
        <taxon>Cytophagia</taxon>
        <taxon>Cytophagales</taxon>
        <taxon>Spirosomataceae</taxon>
        <taxon>Fibrella</taxon>
    </lineage>
</organism>
<dbReference type="InterPro" id="IPR036894">
    <property type="entry name" value="YbaB-like_sf"/>
</dbReference>
<sequence length="116" mass="12324">MFGNLGDMMGMMGKMKEIQSRMKTAQDSLSTLSATGESGAGMVRATVNGQKQLTSLVIDPDLVKSGDDREMLQDLVVAATNKAMENIEPIIKAHLQQATEGLLPNIPGLDLGSMMG</sequence>
<comment type="subcellular location">
    <subcellularLocation>
        <location evidence="2">Cytoplasm</location>
        <location evidence="2">Nucleoid</location>
    </subcellularLocation>
</comment>
<accession>A0ABS3JQ20</accession>
<protein>
    <recommendedName>
        <fullName evidence="2">Nucleoid-associated protein J2I46_26190</fullName>
    </recommendedName>
</protein>
<dbReference type="HAMAP" id="MF_00274">
    <property type="entry name" value="DNA_YbaB_EbfC"/>
    <property type="match status" value="1"/>
</dbReference>
<proteinExistence type="inferred from homology"/>
<comment type="similarity">
    <text evidence="2">Belongs to the YbaB/EbfC family.</text>
</comment>
<dbReference type="PIRSF" id="PIRSF004555">
    <property type="entry name" value="UCP004555"/>
    <property type="match status" value="1"/>
</dbReference>
<dbReference type="Gene3D" id="3.30.1310.10">
    <property type="entry name" value="Nucleoid-associated protein YbaB-like domain"/>
    <property type="match status" value="1"/>
</dbReference>
<dbReference type="EMBL" id="JAFMYW010000010">
    <property type="protein sequence ID" value="MBO0952099.1"/>
    <property type="molecule type" value="Genomic_DNA"/>
</dbReference>
<evidence type="ECO:0000256" key="2">
    <source>
        <dbReference type="HAMAP-Rule" id="MF_00274"/>
    </source>
</evidence>
<reference evidence="3 4" key="1">
    <citation type="submission" date="2021-03" db="EMBL/GenBank/DDBJ databases">
        <title>Fibrella sp. HMF5405 genome sequencing and assembly.</title>
        <authorList>
            <person name="Kang H."/>
            <person name="Kim H."/>
            <person name="Bae S."/>
            <person name="Joh K."/>
        </authorList>
    </citation>
    <scope>NUCLEOTIDE SEQUENCE [LARGE SCALE GENOMIC DNA]</scope>
    <source>
        <strain evidence="3 4">HMF5405</strain>
    </source>
</reference>
<keyword evidence="4" id="KW-1185">Reference proteome</keyword>
<keyword evidence="1 2" id="KW-0238">DNA-binding</keyword>
<dbReference type="PANTHER" id="PTHR33449">
    <property type="entry name" value="NUCLEOID-ASSOCIATED PROTEIN YBAB"/>
    <property type="match status" value="1"/>
</dbReference>
<evidence type="ECO:0000313" key="4">
    <source>
        <dbReference type="Proteomes" id="UP000664628"/>
    </source>
</evidence>
<dbReference type="RefSeq" id="WP_207332056.1">
    <property type="nucleotide sequence ID" value="NZ_JAFMYW010000010.1"/>
</dbReference>
<dbReference type="Proteomes" id="UP000664628">
    <property type="component" value="Unassembled WGS sequence"/>
</dbReference>
<evidence type="ECO:0000313" key="3">
    <source>
        <dbReference type="EMBL" id="MBO0952099.1"/>
    </source>
</evidence>
<dbReference type="InterPro" id="IPR004401">
    <property type="entry name" value="YbaB/EbfC"/>
</dbReference>
<comment type="caution">
    <text evidence="3">The sequence shown here is derived from an EMBL/GenBank/DDBJ whole genome shotgun (WGS) entry which is preliminary data.</text>
</comment>
<gene>
    <name evidence="3" type="ORF">J2I46_26190</name>
</gene>
<keyword evidence="2" id="KW-0963">Cytoplasm</keyword>
<dbReference type="PANTHER" id="PTHR33449:SF1">
    <property type="entry name" value="NUCLEOID-ASSOCIATED PROTEIN YBAB"/>
    <property type="match status" value="1"/>
</dbReference>
<dbReference type="NCBIfam" id="TIGR00103">
    <property type="entry name" value="DNA_YbaB_EbfC"/>
    <property type="match status" value="1"/>
</dbReference>
<dbReference type="Pfam" id="PF02575">
    <property type="entry name" value="YbaB_DNA_bd"/>
    <property type="match status" value="1"/>
</dbReference>
<comment type="subunit">
    <text evidence="2">Homodimer.</text>
</comment>
<dbReference type="SUPFAM" id="SSF82607">
    <property type="entry name" value="YbaB-like"/>
    <property type="match status" value="1"/>
</dbReference>
<name>A0ABS3JQ20_9BACT</name>